<dbReference type="EMBL" id="LQPJ01000147">
    <property type="protein sequence ID" value="ORW17219.1"/>
    <property type="molecule type" value="Genomic_DNA"/>
</dbReference>
<name>A0A1X1Z1J8_9MYCO</name>
<keyword evidence="2" id="KW-1185">Reference proteome</keyword>
<comment type="caution">
    <text evidence="1">The sequence shown here is derived from an EMBL/GenBank/DDBJ whole genome shotgun (WGS) entry which is preliminary data.</text>
</comment>
<protein>
    <submittedName>
        <fullName evidence="1">Uncharacterized protein</fullName>
    </submittedName>
</protein>
<gene>
    <name evidence="1" type="ORF">AWC19_21220</name>
</gene>
<dbReference type="Proteomes" id="UP000193529">
    <property type="component" value="Unassembled WGS sequence"/>
</dbReference>
<evidence type="ECO:0000313" key="2">
    <source>
        <dbReference type="Proteomes" id="UP000193529"/>
    </source>
</evidence>
<evidence type="ECO:0000313" key="1">
    <source>
        <dbReference type="EMBL" id="ORW17219.1"/>
    </source>
</evidence>
<accession>A0A1X1Z1J8</accession>
<dbReference type="RefSeq" id="WP_085081088.1">
    <property type="nucleotide sequence ID" value="NZ_JACKRZ010000335.1"/>
</dbReference>
<organism evidence="1 2">
    <name type="scientific">Mycobacterium palustre</name>
    <dbReference type="NCBI Taxonomy" id="153971"/>
    <lineage>
        <taxon>Bacteria</taxon>
        <taxon>Bacillati</taxon>
        <taxon>Actinomycetota</taxon>
        <taxon>Actinomycetes</taxon>
        <taxon>Mycobacteriales</taxon>
        <taxon>Mycobacteriaceae</taxon>
        <taxon>Mycobacterium</taxon>
        <taxon>Mycobacterium simiae complex</taxon>
    </lineage>
</organism>
<dbReference type="AlphaFoldDB" id="A0A1X1Z1J8"/>
<proteinExistence type="predicted"/>
<sequence length="96" mass="10309">MLMEDEDIEDVVALSATDLPAWLERLSIPAGWQRLELPDRPEPRVARIAVSGSLGNGEWDAAETVGVFGYTGWPVFSDVFTMPIACCAASTPSAPS</sequence>
<reference evidence="1 2" key="1">
    <citation type="submission" date="2016-01" db="EMBL/GenBank/DDBJ databases">
        <title>The new phylogeny of the genus Mycobacterium.</title>
        <authorList>
            <person name="Tarcisio F."/>
            <person name="Conor M."/>
            <person name="Antonella G."/>
            <person name="Elisabetta G."/>
            <person name="Giulia F.S."/>
            <person name="Sara T."/>
            <person name="Anna F."/>
            <person name="Clotilde B."/>
            <person name="Roberto B."/>
            <person name="Veronica D.S."/>
            <person name="Fabio R."/>
            <person name="Monica P."/>
            <person name="Olivier J."/>
            <person name="Enrico T."/>
            <person name="Nicola S."/>
        </authorList>
    </citation>
    <scope>NUCLEOTIDE SEQUENCE [LARGE SCALE GENOMIC DNA]</scope>
    <source>
        <strain evidence="1 2">DSM 44572</strain>
    </source>
</reference>